<reference evidence="4" key="1">
    <citation type="submission" date="2023-08" db="EMBL/GenBank/DDBJ databases">
        <title>Black Yeasts Isolated from many extreme environments.</title>
        <authorList>
            <person name="Coleine C."/>
            <person name="Stajich J.E."/>
            <person name="Selbmann L."/>
        </authorList>
    </citation>
    <scope>NUCLEOTIDE SEQUENCE</scope>
    <source>
        <strain evidence="4">CCFEE 5810</strain>
    </source>
</reference>
<keyword evidence="4" id="KW-0238">DNA-binding</keyword>
<dbReference type="EMBL" id="JAVRQU010000002">
    <property type="protein sequence ID" value="KAK5706375.1"/>
    <property type="molecule type" value="Genomic_DNA"/>
</dbReference>
<dbReference type="InterPro" id="IPR052895">
    <property type="entry name" value="HetReg/Transcr_Mod"/>
</dbReference>
<comment type="caution">
    <text evidence="4">The sequence shown here is derived from an EMBL/GenBank/DDBJ whole genome shotgun (WGS) entry which is preliminary data.</text>
</comment>
<dbReference type="Proteomes" id="UP001310594">
    <property type="component" value="Unassembled WGS sequence"/>
</dbReference>
<keyword evidence="2" id="KW-0472">Membrane</keyword>
<evidence type="ECO:0000259" key="3">
    <source>
        <dbReference type="Pfam" id="PF06985"/>
    </source>
</evidence>
<feature type="transmembrane region" description="Helical" evidence="2">
    <location>
        <begin position="355"/>
        <end position="373"/>
    </location>
</feature>
<evidence type="ECO:0000313" key="5">
    <source>
        <dbReference type="Proteomes" id="UP001310594"/>
    </source>
</evidence>
<dbReference type="GO" id="GO:0003677">
    <property type="term" value="F:DNA binding"/>
    <property type="evidence" value="ECO:0007669"/>
    <property type="project" value="UniProtKB-KW"/>
</dbReference>
<evidence type="ECO:0000256" key="2">
    <source>
        <dbReference type="SAM" id="Phobius"/>
    </source>
</evidence>
<name>A0AAN7ZVW4_9PEZI</name>
<evidence type="ECO:0000313" key="4">
    <source>
        <dbReference type="EMBL" id="KAK5706375.1"/>
    </source>
</evidence>
<accession>A0AAN7ZVW4</accession>
<feature type="transmembrane region" description="Helical" evidence="2">
    <location>
        <begin position="324"/>
        <end position="343"/>
    </location>
</feature>
<feature type="region of interest" description="Disordered" evidence="1">
    <location>
        <begin position="7"/>
        <end position="26"/>
    </location>
</feature>
<dbReference type="PANTHER" id="PTHR24148:SF73">
    <property type="entry name" value="HET DOMAIN PROTEIN (AFU_ORTHOLOGUE AFUA_8G01020)"/>
    <property type="match status" value="1"/>
</dbReference>
<dbReference type="Pfam" id="PF06985">
    <property type="entry name" value="HET"/>
    <property type="match status" value="1"/>
</dbReference>
<dbReference type="InterPro" id="IPR010730">
    <property type="entry name" value="HET"/>
</dbReference>
<protein>
    <submittedName>
        <fullName evidence="4">DNA-binding proteins Bright/BRCAA1/RBP1 and proteins containing BRIGHT domain</fullName>
    </submittedName>
</protein>
<proteinExistence type="predicted"/>
<feature type="domain" description="Heterokaryon incompatibility" evidence="3">
    <location>
        <begin position="66"/>
        <end position="239"/>
    </location>
</feature>
<sequence length="684" mass="76862">MAMEVMVTAHNPSMSHAPASPYSRPLISPDERTIRVLCLATEREQPEIEITGALMEISLYNPLPCVALSYRWGDDPPHIPIALENGSVNVTSNAHAALVELAKSGSYPYVWIDALSIDQDNNAEKELQVAMMHEVYSAAETVIVWLGKASDGSDEAFEWCEYISWREGGYIVARMPYRPNLLNKQERKQAIQMYREFLSSSVVVRWIVRKSTTCYDTVPESVRKLLGRDWFTRMWTVQEAALAQAPIVMCGNKSIYWSHLVAGIQRAAVLSPSPDTIAPRNAVDCIQFFWLWLVQLSWDRLDARLYSWYRWTRQSVETMARVRWCWVYAIGAAALIVVVRRLLSGHWRVENTDPDAWVIIALIPGCLIIFLYCNPPMELIEGRGGLLHDSLVANINRVRSRDAGDQRDKVFALHGTFKTLGITLDAPEYDDRVTVSHVYHRFTTRFIQWHQTLDILIEACYPPPLDAPTWVPDLARPYKRWNTQPFAAAGDSTPDYWFHDATTLCTTGRSLGSISDSREDLSGPNGHRYFAVASYTGSSPAPVETGNLVVLISGLKVPMLLRSVLFGYAVIGMAEIQGFMSGEAWNMSQKVETFTLVQPVTSPCLHEQWETYQQRSASNSAVLAAESDSFSLSHLCGRPAAILPRCPSKPKQTKSKTYNSGYSHESFTGYEAWLVGASLSSVRD</sequence>
<gene>
    <name evidence="4" type="primary">STB3_2</name>
    <name evidence="4" type="ORF">LTR97_001363</name>
</gene>
<keyword evidence="2" id="KW-0812">Transmembrane</keyword>
<dbReference type="PANTHER" id="PTHR24148">
    <property type="entry name" value="ANKYRIN REPEAT DOMAIN-CONTAINING PROTEIN 39 HOMOLOG-RELATED"/>
    <property type="match status" value="1"/>
</dbReference>
<evidence type="ECO:0000256" key="1">
    <source>
        <dbReference type="SAM" id="MobiDB-lite"/>
    </source>
</evidence>
<organism evidence="4 5">
    <name type="scientific">Elasticomyces elasticus</name>
    <dbReference type="NCBI Taxonomy" id="574655"/>
    <lineage>
        <taxon>Eukaryota</taxon>
        <taxon>Fungi</taxon>
        <taxon>Dikarya</taxon>
        <taxon>Ascomycota</taxon>
        <taxon>Pezizomycotina</taxon>
        <taxon>Dothideomycetes</taxon>
        <taxon>Dothideomycetidae</taxon>
        <taxon>Mycosphaerellales</taxon>
        <taxon>Teratosphaeriaceae</taxon>
        <taxon>Elasticomyces</taxon>
    </lineage>
</organism>
<keyword evidence="2" id="KW-1133">Transmembrane helix</keyword>
<dbReference type="AlphaFoldDB" id="A0AAN7ZVW4"/>